<dbReference type="Proteomes" id="UP000006821">
    <property type="component" value="Chromosome"/>
</dbReference>
<evidence type="ECO:0000313" key="14">
    <source>
        <dbReference type="Proteomes" id="UP000006821"/>
    </source>
</evidence>
<evidence type="ECO:0000256" key="9">
    <source>
        <dbReference type="ARBA" id="ARBA00022748"/>
    </source>
</evidence>
<keyword evidence="9 12" id="KW-0201">Cytochrome c-type biogenesis</keyword>
<comment type="function">
    <text evidence="1 12">Required for the export of heme to the periplasm for the biogenesis of c-type cytochromes.</text>
</comment>
<evidence type="ECO:0000313" key="13">
    <source>
        <dbReference type="EMBL" id="AAU90412.1"/>
    </source>
</evidence>
<dbReference type="EMBL" id="AE017282">
    <property type="protein sequence ID" value="AAU90412.1"/>
    <property type="molecule type" value="Genomic_DNA"/>
</dbReference>
<keyword evidence="10 12" id="KW-1133">Transmembrane helix</keyword>
<dbReference type="NCBIfam" id="TIGR03141">
    <property type="entry name" value="cytochro_ccmD"/>
    <property type="match status" value="1"/>
</dbReference>
<evidence type="ECO:0000256" key="5">
    <source>
        <dbReference type="ARBA" id="ARBA00022448"/>
    </source>
</evidence>
<evidence type="ECO:0000256" key="1">
    <source>
        <dbReference type="ARBA" id="ARBA00002442"/>
    </source>
</evidence>
<evidence type="ECO:0000256" key="4">
    <source>
        <dbReference type="ARBA" id="ARBA00016461"/>
    </source>
</evidence>
<dbReference type="GO" id="GO:0015886">
    <property type="term" value="P:heme transport"/>
    <property type="evidence" value="ECO:0007669"/>
    <property type="project" value="InterPro"/>
</dbReference>
<evidence type="ECO:0000256" key="3">
    <source>
        <dbReference type="ARBA" id="ARBA00008741"/>
    </source>
</evidence>
<dbReference type="GO" id="GO:0017004">
    <property type="term" value="P:cytochrome complex assembly"/>
    <property type="evidence" value="ECO:0007669"/>
    <property type="project" value="UniProtKB-KW"/>
</dbReference>
<gene>
    <name evidence="13" type="ordered locus">MCA0420</name>
</gene>
<reference evidence="13 14" key="1">
    <citation type="journal article" date="2004" name="PLoS Biol.">
        <title>Genomic insights into methanotrophy: the complete genome sequence of Methylococcus capsulatus (Bath).</title>
        <authorList>
            <person name="Ward N.L."/>
            <person name="Larsen O."/>
            <person name="Sakwa J."/>
            <person name="Bruseth L."/>
            <person name="Khouri H.M."/>
            <person name="Durkin A.S."/>
            <person name="Dimitrov G."/>
            <person name="Jiang L."/>
            <person name="Scanlan D."/>
            <person name="Kang K.H."/>
            <person name="Lewis M.R."/>
            <person name="Nelson K.E."/>
            <person name="Methe B.A."/>
            <person name="Wu M."/>
            <person name="Heidelberg J.F."/>
            <person name="Paulsen I.T."/>
            <person name="Fouts D.E."/>
            <person name="Ravel J."/>
            <person name="Tettelin H."/>
            <person name="Ren Q."/>
            <person name="Read T.D."/>
            <person name="DeBoy R.T."/>
            <person name="Seshadri R."/>
            <person name="Salzberg S.L."/>
            <person name="Jensen H.B."/>
            <person name="Birkeland N.K."/>
            <person name="Nelson W.C."/>
            <person name="Dodson R.J."/>
            <person name="Grindhaug S.H."/>
            <person name="Holt I.E."/>
            <person name="Eidhammer I."/>
            <person name="Jonasen I."/>
            <person name="Vanaken S."/>
            <person name="Utterback T.R."/>
            <person name="Feldblyum T.V."/>
            <person name="Fraser C.M."/>
            <person name="Lillehaug J.R."/>
            <person name="Eisen J.A."/>
        </authorList>
    </citation>
    <scope>NUCLEOTIDE SEQUENCE [LARGE SCALE GENOMIC DNA]</scope>
    <source>
        <strain evidence="14">ATCC 33009 / NCIMB 11132 / Bath</strain>
    </source>
</reference>
<evidence type="ECO:0000256" key="10">
    <source>
        <dbReference type="ARBA" id="ARBA00022989"/>
    </source>
</evidence>
<comment type="similarity">
    <text evidence="3 12">Belongs to the CcmD/CycX/HelD family.</text>
</comment>
<dbReference type="GO" id="GO:0005886">
    <property type="term" value="C:plasma membrane"/>
    <property type="evidence" value="ECO:0007669"/>
    <property type="project" value="UniProtKB-SubCell"/>
</dbReference>
<name>Q60BP5_METCA</name>
<dbReference type="PANTHER" id="PTHR37531:SF1">
    <property type="entry name" value="HEME EXPORTER PROTEIN D"/>
    <property type="match status" value="1"/>
</dbReference>
<comment type="subcellular location">
    <subcellularLocation>
        <location evidence="2 12">Cell inner membrane</location>
        <topology evidence="2 12">Single-pass membrane protein</topology>
    </subcellularLocation>
</comment>
<keyword evidence="5 12" id="KW-0813">Transport</keyword>
<keyword evidence="11 12" id="KW-0472">Membrane</keyword>
<evidence type="ECO:0000256" key="2">
    <source>
        <dbReference type="ARBA" id="ARBA00004377"/>
    </source>
</evidence>
<sequence>MSIPISPSSEAFLKHMNFQEFFHMGGYAVYVWTSYGLCFAVLVFNLITPLRRKNEMLKSLRRQLKQESRP</sequence>
<evidence type="ECO:0000256" key="7">
    <source>
        <dbReference type="ARBA" id="ARBA00022519"/>
    </source>
</evidence>
<evidence type="ECO:0000256" key="12">
    <source>
        <dbReference type="RuleBase" id="RU363101"/>
    </source>
</evidence>
<feature type="transmembrane region" description="Helical" evidence="12">
    <location>
        <begin position="27"/>
        <end position="48"/>
    </location>
</feature>
<dbReference type="eggNOG" id="COG3114">
    <property type="taxonomic scope" value="Bacteria"/>
</dbReference>
<dbReference type="Pfam" id="PF04995">
    <property type="entry name" value="CcmD"/>
    <property type="match status" value="1"/>
</dbReference>
<accession>Q60BP5</accession>
<proteinExistence type="inferred from homology"/>
<keyword evidence="8 12" id="KW-0812">Transmembrane</keyword>
<dbReference type="STRING" id="243233.MCA0420"/>
<dbReference type="HOGENOM" id="CLU_180892_1_1_6"/>
<dbReference type="AlphaFoldDB" id="Q60BP5"/>
<dbReference type="InterPro" id="IPR007078">
    <property type="entry name" value="Haem_export_protD_CcmD"/>
</dbReference>
<evidence type="ECO:0000256" key="6">
    <source>
        <dbReference type="ARBA" id="ARBA00022475"/>
    </source>
</evidence>
<organism evidence="13 14">
    <name type="scientific">Methylococcus capsulatus (strain ATCC 33009 / NCIMB 11132 / Bath)</name>
    <dbReference type="NCBI Taxonomy" id="243233"/>
    <lineage>
        <taxon>Bacteria</taxon>
        <taxon>Pseudomonadati</taxon>
        <taxon>Pseudomonadota</taxon>
        <taxon>Gammaproteobacteria</taxon>
        <taxon>Methylococcales</taxon>
        <taxon>Methylococcaceae</taxon>
        <taxon>Methylococcus</taxon>
    </lineage>
</organism>
<keyword evidence="6 12" id="KW-1003">Cell membrane</keyword>
<dbReference type="KEGG" id="mca:MCA0420"/>
<protein>
    <recommendedName>
        <fullName evidence="4 12">Heme exporter protein D</fullName>
    </recommendedName>
</protein>
<evidence type="ECO:0000256" key="11">
    <source>
        <dbReference type="ARBA" id="ARBA00023136"/>
    </source>
</evidence>
<dbReference type="InterPro" id="IPR052075">
    <property type="entry name" value="Heme_exporter_D"/>
</dbReference>
<dbReference type="PANTHER" id="PTHR37531">
    <property type="entry name" value="HEME EXPORTER PROTEIN D"/>
    <property type="match status" value="1"/>
</dbReference>
<dbReference type="GO" id="GO:1903607">
    <property type="term" value="P:cytochrome c biosynthetic process"/>
    <property type="evidence" value="ECO:0007669"/>
    <property type="project" value="TreeGrafter"/>
</dbReference>
<keyword evidence="7 12" id="KW-0997">Cell inner membrane</keyword>
<evidence type="ECO:0000256" key="8">
    <source>
        <dbReference type="ARBA" id="ARBA00022692"/>
    </source>
</evidence>